<evidence type="ECO:0000259" key="2">
    <source>
        <dbReference type="Pfam" id="PF01827"/>
    </source>
</evidence>
<gene>
    <name evidence="3" type="ORF">CAEBREN_18354</name>
</gene>
<evidence type="ECO:0008006" key="5">
    <source>
        <dbReference type="Google" id="ProtNLM"/>
    </source>
</evidence>
<dbReference type="InterPro" id="IPR001810">
    <property type="entry name" value="F-box_dom"/>
</dbReference>
<dbReference type="Pfam" id="PF00646">
    <property type="entry name" value="F-box"/>
    <property type="match status" value="1"/>
</dbReference>
<accession>G0N1H4</accession>
<keyword evidence="4" id="KW-1185">Reference proteome</keyword>
<evidence type="ECO:0000313" key="4">
    <source>
        <dbReference type="Proteomes" id="UP000008068"/>
    </source>
</evidence>
<organism evidence="4">
    <name type="scientific">Caenorhabditis brenneri</name>
    <name type="common">Nematode worm</name>
    <dbReference type="NCBI Taxonomy" id="135651"/>
    <lineage>
        <taxon>Eukaryota</taxon>
        <taxon>Metazoa</taxon>
        <taxon>Ecdysozoa</taxon>
        <taxon>Nematoda</taxon>
        <taxon>Chromadorea</taxon>
        <taxon>Rhabditida</taxon>
        <taxon>Rhabditina</taxon>
        <taxon>Rhabditomorpha</taxon>
        <taxon>Rhabditoidea</taxon>
        <taxon>Rhabditidae</taxon>
        <taxon>Peloderinae</taxon>
        <taxon>Caenorhabditis</taxon>
    </lineage>
</organism>
<evidence type="ECO:0000313" key="3">
    <source>
        <dbReference type="EMBL" id="EGT50117.1"/>
    </source>
</evidence>
<evidence type="ECO:0000259" key="1">
    <source>
        <dbReference type="Pfam" id="PF00646"/>
    </source>
</evidence>
<dbReference type="InterPro" id="IPR036047">
    <property type="entry name" value="F-box-like_dom_sf"/>
</dbReference>
<feature type="domain" description="DUF38" evidence="2">
    <location>
        <begin position="360"/>
        <end position="421"/>
    </location>
</feature>
<dbReference type="EMBL" id="GL379827">
    <property type="protein sequence ID" value="EGT50117.1"/>
    <property type="molecule type" value="Genomic_DNA"/>
</dbReference>
<reference evidence="4" key="1">
    <citation type="submission" date="2011-07" db="EMBL/GenBank/DDBJ databases">
        <authorList>
            <consortium name="Caenorhabditis brenneri Sequencing and Analysis Consortium"/>
            <person name="Wilson R.K."/>
        </authorList>
    </citation>
    <scope>NUCLEOTIDE SEQUENCE [LARGE SCALE GENOMIC DNA]</scope>
    <source>
        <strain evidence="4">PB2801</strain>
    </source>
</reference>
<name>G0N1H4_CAEBE</name>
<dbReference type="HOGENOM" id="CLU_652534_0_0_1"/>
<dbReference type="InterPro" id="IPR002900">
    <property type="entry name" value="DUF38/FTH_CAE_spp"/>
</dbReference>
<dbReference type="PANTHER" id="PTHR23014:SF1">
    <property type="entry name" value="DUF38 DOMAIN-CONTAINING PROTEIN-RELATED"/>
    <property type="match status" value="1"/>
</dbReference>
<dbReference type="SUPFAM" id="SSF81383">
    <property type="entry name" value="F-box domain"/>
    <property type="match status" value="1"/>
</dbReference>
<dbReference type="PANTHER" id="PTHR23014">
    <property type="entry name" value="F-BOX A PROTEIN"/>
    <property type="match status" value="1"/>
</dbReference>
<protein>
    <recommendedName>
        <fullName evidence="5">F-box domain-containing protein</fullName>
    </recommendedName>
</protein>
<dbReference type="Pfam" id="PF01827">
    <property type="entry name" value="FTH"/>
    <property type="match status" value="1"/>
</dbReference>
<sequence>MISKEEPHMPVPNDPMEEMQEKFKSITIPKGHGEHSAHGSEENGCNLLLNMPEGPLIDIFSYCDFVAVQSLRKTCPSIREFIDDQRIDPNFDCLGFKFAEDSIELFLHSEIFDTETELTYKKTENSTTLIRKTNEKTHEKIIRDVNFIDLFCQDFLVSTKSSKHIPYIFFTIQTDNLLESLFEKFQEILKIRNFKTSKLAFHVSNSGHILLILPFFDPNFLITLYVQDSDIHQRSILNLTEVAKLEQWRRLNLRKTCRDLRNFIDDTRFQTNIEDISINYTQESLNFDIFFKSRKNNHIRLEYQKSGVLLLEEENQEPKTFPLENPDQFFFEDFQTIFNLSRRNVLNQFNFCLRVPDNSEFLEKILSMLPSIKAKKINLHTTFQSEIIQFLPRFDSIFLENMIISYSKREDLSREIIEMEQ</sequence>
<dbReference type="Proteomes" id="UP000008068">
    <property type="component" value="Unassembled WGS sequence"/>
</dbReference>
<proteinExistence type="predicted"/>
<feature type="domain" description="F-box" evidence="1">
    <location>
        <begin position="48"/>
        <end position="87"/>
    </location>
</feature>
<dbReference type="AlphaFoldDB" id="G0N1H4"/>
<dbReference type="InParanoid" id="G0N1H4"/>